<accession>A0ABU0L7T8</accession>
<dbReference type="Gene3D" id="3.40.50.360">
    <property type="match status" value="1"/>
</dbReference>
<comment type="caution">
    <text evidence="1">The sequence shown here is derived from an EMBL/GenBank/DDBJ whole genome shotgun (WGS) entry which is preliminary data.</text>
</comment>
<dbReference type="InterPro" id="IPR029039">
    <property type="entry name" value="Flavoprotein-like_sf"/>
</dbReference>
<evidence type="ECO:0000313" key="2">
    <source>
        <dbReference type="Proteomes" id="UP001242811"/>
    </source>
</evidence>
<organism evidence="1 2">
    <name type="scientific">Paenibacillus brasilensis</name>
    <dbReference type="NCBI Taxonomy" id="128574"/>
    <lineage>
        <taxon>Bacteria</taxon>
        <taxon>Bacillati</taxon>
        <taxon>Bacillota</taxon>
        <taxon>Bacilli</taxon>
        <taxon>Bacillales</taxon>
        <taxon>Paenibacillaceae</taxon>
        <taxon>Paenibacillus</taxon>
    </lineage>
</organism>
<proteinExistence type="predicted"/>
<protein>
    <recommendedName>
        <fullName evidence="3">Phage protein</fullName>
    </recommendedName>
</protein>
<reference evidence="1 2" key="1">
    <citation type="submission" date="2023-07" db="EMBL/GenBank/DDBJ databases">
        <title>Genomic Encyclopedia of Type Strains, Phase IV (KMG-IV): sequencing the most valuable type-strain genomes for metagenomic binning, comparative biology and taxonomic classification.</title>
        <authorList>
            <person name="Goeker M."/>
        </authorList>
    </citation>
    <scope>NUCLEOTIDE SEQUENCE [LARGE SCALE GENOMIC DNA]</scope>
    <source>
        <strain evidence="1 2">DSM 14914</strain>
    </source>
</reference>
<name>A0ABU0L7T8_9BACL</name>
<evidence type="ECO:0008006" key="3">
    <source>
        <dbReference type="Google" id="ProtNLM"/>
    </source>
</evidence>
<sequence>MVKLTNFIPDGLETDSEIVLLEDVEKELPLLVTKTIKNWECKINSNKFNESLFDRYRKNQMMLLSMDRSTGETEYWVKSGMINCENFQDYIDELLKKGVEASG</sequence>
<dbReference type="Proteomes" id="UP001242811">
    <property type="component" value="Unassembled WGS sequence"/>
</dbReference>
<keyword evidence="2" id="KW-1185">Reference proteome</keyword>
<dbReference type="EMBL" id="JAUSWA010000072">
    <property type="protein sequence ID" value="MDQ0497343.1"/>
    <property type="molecule type" value="Genomic_DNA"/>
</dbReference>
<gene>
    <name evidence="1" type="ORF">QOZ95_005584</name>
</gene>
<evidence type="ECO:0000313" key="1">
    <source>
        <dbReference type="EMBL" id="MDQ0497343.1"/>
    </source>
</evidence>